<name>A0A1I4Q6E7_9FIRM</name>
<accession>A0A1I4Q6E7</accession>
<gene>
    <name evidence="1" type="ORF">SAMN04490355_108512</name>
</gene>
<dbReference type="AlphaFoldDB" id="A0A1I4Q6E7"/>
<dbReference type="RefSeq" id="WP_281246866.1">
    <property type="nucleotide sequence ID" value="NZ_FOTS01000085.1"/>
</dbReference>
<protein>
    <submittedName>
        <fullName evidence="1">Uncharacterized protein</fullName>
    </submittedName>
</protein>
<dbReference type="EMBL" id="FOTS01000085">
    <property type="protein sequence ID" value="SFM35624.1"/>
    <property type="molecule type" value="Genomic_DNA"/>
</dbReference>
<proteinExistence type="predicted"/>
<reference evidence="2" key="1">
    <citation type="submission" date="2016-10" db="EMBL/GenBank/DDBJ databases">
        <authorList>
            <person name="Varghese N."/>
            <person name="Submissions S."/>
        </authorList>
    </citation>
    <scope>NUCLEOTIDE SEQUENCE [LARGE SCALE GENOMIC DNA]</scope>
    <source>
        <strain evidence="2">DSM 13327</strain>
    </source>
</reference>
<keyword evidence="2" id="KW-1185">Reference proteome</keyword>
<dbReference type="Proteomes" id="UP000199520">
    <property type="component" value="Unassembled WGS sequence"/>
</dbReference>
<sequence>MIKEEKTQPEIAAFFGFKDKTVIHQYLKWQRRKKERVMAGILPK</sequence>
<evidence type="ECO:0000313" key="2">
    <source>
        <dbReference type="Proteomes" id="UP000199520"/>
    </source>
</evidence>
<evidence type="ECO:0000313" key="1">
    <source>
        <dbReference type="EMBL" id="SFM35624.1"/>
    </source>
</evidence>
<organism evidence="1 2">
    <name type="scientific">Pelosinus propionicus DSM 13327</name>
    <dbReference type="NCBI Taxonomy" id="1123291"/>
    <lineage>
        <taxon>Bacteria</taxon>
        <taxon>Bacillati</taxon>
        <taxon>Bacillota</taxon>
        <taxon>Negativicutes</taxon>
        <taxon>Selenomonadales</taxon>
        <taxon>Sporomusaceae</taxon>
        <taxon>Pelosinus</taxon>
    </lineage>
</organism>